<name>A0ABD0ZHK5_CARAN</name>
<keyword evidence="2" id="KW-1185">Reference proteome</keyword>
<gene>
    <name evidence="1" type="ORF">V5N11_016015</name>
</gene>
<evidence type="ECO:0000313" key="2">
    <source>
        <dbReference type="Proteomes" id="UP001558713"/>
    </source>
</evidence>
<organism evidence="1 2">
    <name type="scientific">Cardamine amara subsp. amara</name>
    <dbReference type="NCBI Taxonomy" id="228776"/>
    <lineage>
        <taxon>Eukaryota</taxon>
        <taxon>Viridiplantae</taxon>
        <taxon>Streptophyta</taxon>
        <taxon>Embryophyta</taxon>
        <taxon>Tracheophyta</taxon>
        <taxon>Spermatophyta</taxon>
        <taxon>Magnoliopsida</taxon>
        <taxon>eudicotyledons</taxon>
        <taxon>Gunneridae</taxon>
        <taxon>Pentapetalae</taxon>
        <taxon>rosids</taxon>
        <taxon>malvids</taxon>
        <taxon>Brassicales</taxon>
        <taxon>Brassicaceae</taxon>
        <taxon>Cardamineae</taxon>
        <taxon>Cardamine</taxon>
    </lineage>
</organism>
<dbReference type="AlphaFoldDB" id="A0ABD0ZHK5"/>
<comment type="caution">
    <text evidence="1">The sequence shown here is derived from an EMBL/GenBank/DDBJ whole genome shotgun (WGS) entry which is preliminary data.</text>
</comment>
<accession>A0ABD0ZHK5</accession>
<evidence type="ECO:0000313" key="1">
    <source>
        <dbReference type="EMBL" id="KAL1194167.1"/>
    </source>
</evidence>
<reference evidence="1 2" key="1">
    <citation type="submission" date="2024-04" db="EMBL/GenBank/DDBJ databases">
        <title>Genome assembly C_amara_ONT_v2.</title>
        <authorList>
            <person name="Yant L."/>
            <person name="Moore C."/>
            <person name="Slenker M."/>
        </authorList>
    </citation>
    <scope>NUCLEOTIDE SEQUENCE [LARGE SCALE GENOMIC DNA]</scope>
    <source>
        <tissue evidence="1">Leaf</tissue>
    </source>
</reference>
<protein>
    <submittedName>
        <fullName evidence="1">Uncharacterized protein</fullName>
    </submittedName>
</protein>
<dbReference type="EMBL" id="JBANAX010000761">
    <property type="protein sequence ID" value="KAL1194167.1"/>
    <property type="molecule type" value="Genomic_DNA"/>
</dbReference>
<dbReference type="Proteomes" id="UP001558713">
    <property type="component" value="Unassembled WGS sequence"/>
</dbReference>
<sequence>MIDEHTFVIHDGSDVSEDVVEEILANDPLEVALTKPESEHSFLSEDTHGFAKFLDSNIRVEEKDDFLSLVEGTKIDDKGLPQRASQPAQGAPAPGIPILGGPWSELKAPKLELKALPAGLRYTYPVIVNAELNNVEVTLLLCELRKYRKALGYSLDDITGISPDLCMHMNL</sequence>
<proteinExistence type="predicted"/>